<name>A0A348AER1_9FIRM</name>
<accession>A0A348AER1</accession>
<dbReference type="Proteomes" id="UP000276437">
    <property type="component" value="Chromosome"/>
</dbReference>
<dbReference type="KEGG" id="mana:MAMMFC1_00192"/>
<reference evidence="1 2" key="1">
    <citation type="journal article" date="2018" name="Int. J. Syst. Evol. Microbiol.">
        <title>Methylomusa anaerophila gen. nov., sp. nov., an anaerobic methanol-utilizing bacterium isolated from a microbial fuel cell.</title>
        <authorList>
            <person name="Amano N."/>
            <person name="Yamamuro A."/>
            <person name="Miyahara M."/>
            <person name="Kouzuma A."/>
            <person name="Abe T."/>
            <person name="Watanabe K."/>
        </authorList>
    </citation>
    <scope>NUCLEOTIDE SEQUENCE [LARGE SCALE GENOMIC DNA]</scope>
    <source>
        <strain evidence="1 2">MMFC1</strain>
    </source>
</reference>
<dbReference type="RefSeq" id="WP_126305691.1">
    <property type="nucleotide sequence ID" value="NZ_AP018449.1"/>
</dbReference>
<gene>
    <name evidence="1" type="ORF">MAMMFC1_00192</name>
</gene>
<dbReference type="AlphaFoldDB" id="A0A348AER1"/>
<organism evidence="1 2">
    <name type="scientific">Methylomusa anaerophila</name>
    <dbReference type="NCBI Taxonomy" id="1930071"/>
    <lineage>
        <taxon>Bacteria</taxon>
        <taxon>Bacillati</taxon>
        <taxon>Bacillota</taxon>
        <taxon>Negativicutes</taxon>
        <taxon>Selenomonadales</taxon>
        <taxon>Sporomusaceae</taxon>
        <taxon>Methylomusa</taxon>
    </lineage>
</organism>
<evidence type="ECO:0000313" key="2">
    <source>
        <dbReference type="Proteomes" id="UP000276437"/>
    </source>
</evidence>
<sequence>MKVVTYINRFYVGVHNYYVEIENRNNNLYEAFCYYLGEFYGVSTRLEYSSQVFATVCYDSDQDLYDYSSEKYKSYLDRDIILRKGEYSDNFVTGKYGYYNKLRIVYVEQSGSIFEIDDLKREIKVINPNPEKCSKEIVLFVRNQLLIEYMEKQGALVLHAAAITNGTGDGALILGQSGDGKTTTLLSAMSNKYYAYSFENTLLFPQNNRSKIYSIPTQIRILPGILLRFQQTQKQVEKKEESGCWTKRNKVTFQWRDIFKLFNLAPKFNDVYLRKIIIVKYDKEIDKLTTKVVDNVDKIRIIDSFVLTMRELEERPRWLGWFYPNIDYKYYDHLDDIDFILIKWSEIDHLNKFFKYDIFNSHIRA</sequence>
<dbReference type="OrthoDB" id="3376706at2"/>
<evidence type="ECO:0000313" key="1">
    <source>
        <dbReference type="EMBL" id="BBB89559.1"/>
    </source>
</evidence>
<keyword evidence="2" id="KW-1185">Reference proteome</keyword>
<protein>
    <submittedName>
        <fullName evidence="1">Uncharacterized protein</fullName>
    </submittedName>
</protein>
<dbReference type="SUPFAM" id="SSF53795">
    <property type="entry name" value="PEP carboxykinase-like"/>
    <property type="match status" value="1"/>
</dbReference>
<dbReference type="EMBL" id="AP018449">
    <property type="protein sequence ID" value="BBB89559.1"/>
    <property type="molecule type" value="Genomic_DNA"/>
</dbReference>
<proteinExistence type="predicted"/>